<dbReference type="Proteomes" id="UP000290289">
    <property type="component" value="Chromosome 10"/>
</dbReference>
<sequence length="445" mass="50126">MEIHDGSSGLVGNNKKYSILFFLMKVLREVLLEDRSFHKLLVIAVHAVFLEFGFVQFDSFSGAQVDRFHLSDEWPTTPFTLSFTYTMPEILKNRNNCVYVFGSLIGIDGVLIRFQKVCNSVYVFGSLIGSGSGSYWVQLNPERFGPMIRMLNDTKGLVAKEEVLELWKIVKDEIVLPLAIDLCANAGLPAPPSFMQLPSEIQMKILRLLPGVDIAMVGCVCKELRDLANDDELWKQKVFDEFTVEKIMDIHGGSGGLVGNKKDYSILFFLRKVLREVLLEDRSFHKLLVIAVHAVFLEFGFIQFDSFSGAQVNRFHLLDKWPTTPFTLSFTYTMPEILKNRSNCAHVFESLIGIDGILIRFQKVRNCVYVFGSVIGSGSGSYWVILNPERFGPMIRMLNDTKGLVAKGEVLELWKSVKDEIVLPLAIDLCANACVPAPPSFMQLP</sequence>
<protein>
    <recommendedName>
        <fullName evidence="1">F-box domain-containing protein</fullName>
    </recommendedName>
</protein>
<dbReference type="InterPro" id="IPR036047">
    <property type="entry name" value="F-box-like_dom_sf"/>
</dbReference>
<dbReference type="EMBL" id="RDQH01000336">
    <property type="protein sequence ID" value="RXH87518.1"/>
    <property type="molecule type" value="Genomic_DNA"/>
</dbReference>
<evidence type="ECO:0000313" key="3">
    <source>
        <dbReference type="Proteomes" id="UP000290289"/>
    </source>
</evidence>
<dbReference type="AlphaFoldDB" id="A0A498IVW5"/>
<evidence type="ECO:0000313" key="2">
    <source>
        <dbReference type="EMBL" id="RXH87518.1"/>
    </source>
</evidence>
<gene>
    <name evidence="2" type="ORF">DVH24_034418</name>
</gene>
<dbReference type="SUPFAM" id="SSF81383">
    <property type="entry name" value="F-box domain"/>
    <property type="match status" value="1"/>
</dbReference>
<reference evidence="2 3" key="1">
    <citation type="submission" date="2018-10" db="EMBL/GenBank/DDBJ databases">
        <title>A high-quality apple genome assembly.</title>
        <authorList>
            <person name="Hu J."/>
        </authorList>
    </citation>
    <scope>NUCLEOTIDE SEQUENCE [LARGE SCALE GENOMIC DNA]</scope>
    <source>
        <strain evidence="3">cv. HFTH1</strain>
        <tissue evidence="2">Young leaf</tissue>
    </source>
</reference>
<accession>A0A498IVW5</accession>
<dbReference type="Gene3D" id="1.20.1280.50">
    <property type="match status" value="1"/>
</dbReference>
<keyword evidence="3" id="KW-1185">Reference proteome</keyword>
<dbReference type="PROSITE" id="PS50181">
    <property type="entry name" value="FBOX"/>
    <property type="match status" value="1"/>
</dbReference>
<evidence type="ECO:0000259" key="1">
    <source>
        <dbReference type="PROSITE" id="PS50181"/>
    </source>
</evidence>
<name>A0A498IVW5_MALDO</name>
<dbReference type="SMART" id="SM00256">
    <property type="entry name" value="FBOX"/>
    <property type="match status" value="1"/>
</dbReference>
<dbReference type="Gene3D" id="3.40.1000.30">
    <property type="match status" value="2"/>
</dbReference>
<dbReference type="CDD" id="cd22165">
    <property type="entry name" value="F-box_AtSKIP22-like"/>
    <property type="match status" value="1"/>
</dbReference>
<dbReference type="Pfam" id="PF12937">
    <property type="entry name" value="F-box-like"/>
    <property type="match status" value="1"/>
</dbReference>
<dbReference type="PANTHER" id="PTHR47602">
    <property type="entry name" value="F-BOX PROTEIN SKIP22"/>
    <property type="match status" value="1"/>
</dbReference>
<proteinExistence type="predicted"/>
<organism evidence="2 3">
    <name type="scientific">Malus domestica</name>
    <name type="common">Apple</name>
    <name type="synonym">Pyrus malus</name>
    <dbReference type="NCBI Taxonomy" id="3750"/>
    <lineage>
        <taxon>Eukaryota</taxon>
        <taxon>Viridiplantae</taxon>
        <taxon>Streptophyta</taxon>
        <taxon>Embryophyta</taxon>
        <taxon>Tracheophyta</taxon>
        <taxon>Spermatophyta</taxon>
        <taxon>Magnoliopsida</taxon>
        <taxon>eudicotyledons</taxon>
        <taxon>Gunneridae</taxon>
        <taxon>Pentapetalae</taxon>
        <taxon>rosids</taxon>
        <taxon>fabids</taxon>
        <taxon>Rosales</taxon>
        <taxon>Rosaceae</taxon>
        <taxon>Amygdaloideae</taxon>
        <taxon>Maleae</taxon>
        <taxon>Malus</taxon>
    </lineage>
</organism>
<dbReference type="PANTHER" id="PTHR47602:SF2">
    <property type="entry name" value="F-BOX PROTEIN SKIP22"/>
    <property type="match status" value="1"/>
</dbReference>
<comment type="caution">
    <text evidence="2">The sequence shown here is derived from an EMBL/GenBank/DDBJ whole genome shotgun (WGS) entry which is preliminary data.</text>
</comment>
<dbReference type="InterPro" id="IPR001810">
    <property type="entry name" value="F-box_dom"/>
</dbReference>
<feature type="domain" description="F-box" evidence="1">
    <location>
        <begin position="191"/>
        <end position="237"/>
    </location>
</feature>